<dbReference type="InterPro" id="IPR000792">
    <property type="entry name" value="Tscrpt_reg_LuxR_C"/>
</dbReference>
<evidence type="ECO:0000259" key="4">
    <source>
        <dbReference type="PROSITE" id="PS50043"/>
    </source>
</evidence>
<accession>A0A4Q7MVA6</accession>
<sequence length="170" mass="18023">MAAWDGREMEGNALTARERQVLEYIAMGRSNKVVAIDLGISMRTVEKHRARIFSKLGVRNAVELVHSWYGVQPLSRPGAGAGTVLMLAEPDAASSCLRLSNPMASYGQAGASWRPSFYPQAYPQLAAPDDRAAQACCCRLCGSVLPAYGPAAAGLPSLAPRFAAKGQTGV</sequence>
<dbReference type="PROSITE" id="PS50043">
    <property type="entry name" value="HTH_LUXR_2"/>
    <property type="match status" value="1"/>
</dbReference>
<dbReference type="PRINTS" id="PR00038">
    <property type="entry name" value="HTHLUXR"/>
</dbReference>
<evidence type="ECO:0000256" key="3">
    <source>
        <dbReference type="ARBA" id="ARBA00023163"/>
    </source>
</evidence>
<dbReference type="EMBL" id="SGWZ01000001">
    <property type="protein sequence ID" value="RZS72918.1"/>
    <property type="molecule type" value="Genomic_DNA"/>
</dbReference>
<comment type="caution">
    <text evidence="5">The sequence shown here is derived from an EMBL/GenBank/DDBJ whole genome shotgun (WGS) entry which is preliminary data.</text>
</comment>
<protein>
    <submittedName>
        <fullName evidence="5">Regulatory LuxR family protein</fullName>
    </submittedName>
</protein>
<dbReference type="Gene3D" id="1.10.10.10">
    <property type="entry name" value="Winged helix-like DNA-binding domain superfamily/Winged helix DNA-binding domain"/>
    <property type="match status" value="1"/>
</dbReference>
<dbReference type="SUPFAM" id="SSF46894">
    <property type="entry name" value="C-terminal effector domain of the bipartite response regulators"/>
    <property type="match status" value="1"/>
</dbReference>
<feature type="domain" description="HTH luxR-type" evidence="4">
    <location>
        <begin position="7"/>
        <end position="74"/>
    </location>
</feature>
<proteinExistence type="predicted"/>
<dbReference type="AlphaFoldDB" id="A0A4Q7MVA6"/>
<evidence type="ECO:0000256" key="1">
    <source>
        <dbReference type="ARBA" id="ARBA00023015"/>
    </source>
</evidence>
<gene>
    <name evidence="5" type="ORF">EV679_0101</name>
</gene>
<dbReference type="CDD" id="cd06170">
    <property type="entry name" value="LuxR_C_like"/>
    <property type="match status" value="1"/>
</dbReference>
<keyword evidence="2" id="KW-0238">DNA-binding</keyword>
<organism evidence="5 6">
    <name type="scientific">Kerstersia gyiorum</name>
    <dbReference type="NCBI Taxonomy" id="206506"/>
    <lineage>
        <taxon>Bacteria</taxon>
        <taxon>Pseudomonadati</taxon>
        <taxon>Pseudomonadota</taxon>
        <taxon>Betaproteobacteria</taxon>
        <taxon>Burkholderiales</taxon>
        <taxon>Alcaligenaceae</taxon>
        <taxon>Kerstersia</taxon>
    </lineage>
</organism>
<dbReference type="PROSITE" id="PS00622">
    <property type="entry name" value="HTH_LUXR_1"/>
    <property type="match status" value="1"/>
</dbReference>
<evidence type="ECO:0000256" key="2">
    <source>
        <dbReference type="ARBA" id="ARBA00023125"/>
    </source>
</evidence>
<dbReference type="SMART" id="SM00421">
    <property type="entry name" value="HTH_LUXR"/>
    <property type="match status" value="1"/>
</dbReference>
<dbReference type="Pfam" id="PF00196">
    <property type="entry name" value="GerE"/>
    <property type="match status" value="1"/>
</dbReference>
<keyword evidence="3" id="KW-0804">Transcription</keyword>
<evidence type="ECO:0000313" key="5">
    <source>
        <dbReference type="EMBL" id="RZS72918.1"/>
    </source>
</evidence>
<keyword evidence="1" id="KW-0805">Transcription regulation</keyword>
<dbReference type="Proteomes" id="UP000292039">
    <property type="component" value="Unassembled WGS sequence"/>
</dbReference>
<dbReference type="PANTHER" id="PTHR44688:SF16">
    <property type="entry name" value="DNA-BINDING TRANSCRIPTIONAL ACTIVATOR DEVR_DOSR"/>
    <property type="match status" value="1"/>
</dbReference>
<dbReference type="InterPro" id="IPR036388">
    <property type="entry name" value="WH-like_DNA-bd_sf"/>
</dbReference>
<dbReference type="GO" id="GO:0006355">
    <property type="term" value="P:regulation of DNA-templated transcription"/>
    <property type="evidence" value="ECO:0007669"/>
    <property type="project" value="InterPro"/>
</dbReference>
<dbReference type="InterPro" id="IPR016032">
    <property type="entry name" value="Sig_transdc_resp-reg_C-effctor"/>
</dbReference>
<name>A0A4Q7MVA6_9BURK</name>
<dbReference type="GO" id="GO:0003677">
    <property type="term" value="F:DNA binding"/>
    <property type="evidence" value="ECO:0007669"/>
    <property type="project" value="UniProtKB-KW"/>
</dbReference>
<dbReference type="PANTHER" id="PTHR44688">
    <property type="entry name" value="DNA-BINDING TRANSCRIPTIONAL ACTIVATOR DEVR_DOSR"/>
    <property type="match status" value="1"/>
</dbReference>
<evidence type="ECO:0000313" key="6">
    <source>
        <dbReference type="Proteomes" id="UP000292039"/>
    </source>
</evidence>
<reference evidence="5 6" key="1">
    <citation type="submission" date="2019-02" db="EMBL/GenBank/DDBJ databases">
        <title>Genomic Encyclopedia of Type Strains, Phase IV (KMG-IV): sequencing the most valuable type-strain genomes for metagenomic binning, comparative biology and taxonomic classification.</title>
        <authorList>
            <person name="Goeker M."/>
        </authorList>
    </citation>
    <scope>NUCLEOTIDE SEQUENCE [LARGE SCALE GENOMIC DNA]</scope>
    <source>
        <strain evidence="5 6">DSM 16618</strain>
    </source>
</reference>